<name>A0AA41QR25_9HYPH</name>
<dbReference type="Proteomes" id="UP001156140">
    <property type="component" value="Unassembled WGS sequence"/>
</dbReference>
<keyword evidence="3 7" id="KW-0812">Transmembrane</keyword>
<evidence type="ECO:0000256" key="7">
    <source>
        <dbReference type="SAM" id="Phobius"/>
    </source>
</evidence>
<keyword evidence="2" id="KW-1003">Cell membrane</keyword>
<protein>
    <submittedName>
        <fullName evidence="9">ABC transporter permease</fullName>
    </submittedName>
</protein>
<evidence type="ECO:0000313" key="9">
    <source>
        <dbReference type="EMBL" id="MCI0128777.1"/>
    </source>
</evidence>
<dbReference type="PANTHER" id="PTHR43738:SF2">
    <property type="entry name" value="ABC TRANSPORTER PERMEASE"/>
    <property type="match status" value="1"/>
</dbReference>
<comment type="subcellular location">
    <subcellularLocation>
        <location evidence="1">Cell membrane</location>
        <topology evidence="1">Multi-pass membrane protein</topology>
    </subcellularLocation>
</comment>
<dbReference type="PANTHER" id="PTHR43738">
    <property type="entry name" value="ABC TRANSPORTER, MEMBRANE PROTEIN"/>
    <property type="match status" value="1"/>
</dbReference>
<evidence type="ECO:0000256" key="2">
    <source>
        <dbReference type="ARBA" id="ARBA00022475"/>
    </source>
</evidence>
<feature type="transmembrane region" description="Helical" evidence="7">
    <location>
        <begin position="399"/>
        <end position="419"/>
    </location>
</feature>
<feature type="transmembrane region" description="Helical" evidence="7">
    <location>
        <begin position="303"/>
        <end position="327"/>
    </location>
</feature>
<sequence length="431" mass="46293">MNPWPIVLAALKRYRYTVLAFVVLIVAGTALSVAIISQERALRSGSAQAAEKFDVVVAPVASKTDALLTSVYLQPGSSRLLSPEMTTRVLNDERAAFASPLAFGDSYRRAPLVGATAPLVTHLSNSALPEGRVFEKMTEAVIGSAVDLRLGDTFSPSHGTHEGADLDHAEGHDVEITIVGRMAPTGSPWDRAIVVPVELVWDTHGLLHDHDEDEVAAGAATEAVDDHEHEGHHHDGHEHADHPIGGPYLAGETPGIPAAVLKAGTVADAYRLRQDYNTDESMAFFPAEVLIQLYQTLGDVRQLMTVMALVTQALVMLSIVASVLILFRLLLPQFVTLRAIGAPKLYIFFIAWGFVAVLFTAGVAIGLGAGYLLSRGLSAIIQQQIGIALTPSIGQQEMLLALSIWVLGLVIALLPAWHLQRRPLAEAMKAY</sequence>
<feature type="region of interest" description="Disordered" evidence="6">
    <location>
        <begin position="218"/>
        <end position="247"/>
    </location>
</feature>
<dbReference type="InterPro" id="IPR051125">
    <property type="entry name" value="ABC-4/HrtB_transporter"/>
</dbReference>
<dbReference type="InterPro" id="IPR003838">
    <property type="entry name" value="ABC3_permease_C"/>
</dbReference>
<evidence type="ECO:0000256" key="3">
    <source>
        <dbReference type="ARBA" id="ARBA00022692"/>
    </source>
</evidence>
<keyword evidence="4 7" id="KW-1133">Transmembrane helix</keyword>
<proteinExistence type="predicted"/>
<evidence type="ECO:0000256" key="6">
    <source>
        <dbReference type="SAM" id="MobiDB-lite"/>
    </source>
</evidence>
<feature type="transmembrane region" description="Helical" evidence="7">
    <location>
        <begin position="16"/>
        <end position="36"/>
    </location>
</feature>
<feature type="domain" description="ABC3 transporter permease C-terminal" evidence="8">
    <location>
        <begin position="306"/>
        <end position="418"/>
    </location>
</feature>
<evidence type="ECO:0000256" key="4">
    <source>
        <dbReference type="ARBA" id="ARBA00022989"/>
    </source>
</evidence>
<evidence type="ECO:0000259" key="8">
    <source>
        <dbReference type="Pfam" id="PF02687"/>
    </source>
</evidence>
<keyword evidence="10" id="KW-1185">Reference proteome</keyword>
<gene>
    <name evidence="9" type="ORF">ML536_18240</name>
</gene>
<reference evidence="9" key="1">
    <citation type="submission" date="2022-03" db="EMBL/GenBank/DDBJ databases">
        <title>The complete genome sequence of a Methyloterrigena soli.</title>
        <authorList>
            <person name="Zi Z."/>
        </authorList>
    </citation>
    <scope>NUCLEOTIDE SEQUENCE</scope>
    <source>
        <strain evidence="9">M48</strain>
    </source>
</reference>
<evidence type="ECO:0000313" key="10">
    <source>
        <dbReference type="Proteomes" id="UP001156140"/>
    </source>
</evidence>
<dbReference type="AlphaFoldDB" id="A0AA41QR25"/>
<feature type="compositionally biased region" description="Basic and acidic residues" evidence="6">
    <location>
        <begin position="224"/>
        <end position="242"/>
    </location>
</feature>
<feature type="transmembrane region" description="Helical" evidence="7">
    <location>
        <begin position="347"/>
        <end position="373"/>
    </location>
</feature>
<evidence type="ECO:0000256" key="1">
    <source>
        <dbReference type="ARBA" id="ARBA00004651"/>
    </source>
</evidence>
<evidence type="ECO:0000256" key="5">
    <source>
        <dbReference type="ARBA" id="ARBA00023136"/>
    </source>
</evidence>
<dbReference type="Pfam" id="PF02687">
    <property type="entry name" value="FtsX"/>
    <property type="match status" value="1"/>
</dbReference>
<organism evidence="9 10">
    <name type="scientific">Paradevosia shaoguanensis</name>
    <dbReference type="NCBI Taxonomy" id="1335043"/>
    <lineage>
        <taxon>Bacteria</taxon>
        <taxon>Pseudomonadati</taxon>
        <taxon>Pseudomonadota</taxon>
        <taxon>Alphaproteobacteria</taxon>
        <taxon>Hyphomicrobiales</taxon>
        <taxon>Devosiaceae</taxon>
        <taxon>Paradevosia</taxon>
    </lineage>
</organism>
<keyword evidence="5 7" id="KW-0472">Membrane</keyword>
<comment type="caution">
    <text evidence="9">The sequence shown here is derived from an EMBL/GenBank/DDBJ whole genome shotgun (WGS) entry which is preliminary data.</text>
</comment>
<dbReference type="EMBL" id="JALAZD010000003">
    <property type="protein sequence ID" value="MCI0128777.1"/>
    <property type="molecule type" value="Genomic_DNA"/>
</dbReference>
<accession>A0AA41QR25</accession>
<dbReference type="RefSeq" id="WP_281736854.1">
    <property type="nucleotide sequence ID" value="NZ_JAKETQ010000003.1"/>
</dbReference>
<dbReference type="GO" id="GO:0005886">
    <property type="term" value="C:plasma membrane"/>
    <property type="evidence" value="ECO:0007669"/>
    <property type="project" value="UniProtKB-SubCell"/>
</dbReference>